<feature type="region of interest" description="Disordered" evidence="1">
    <location>
        <begin position="345"/>
        <end position="387"/>
    </location>
</feature>
<dbReference type="KEGG" id="hazt:108665702"/>
<keyword evidence="2" id="KW-1185">Reference proteome</keyword>
<feature type="region of interest" description="Disordered" evidence="1">
    <location>
        <begin position="416"/>
        <end position="463"/>
    </location>
</feature>
<evidence type="ECO:0000313" key="3">
    <source>
        <dbReference type="RefSeq" id="XP_018007985.1"/>
    </source>
</evidence>
<dbReference type="Gene3D" id="3.30.900.10">
    <property type="entry name" value="HORMA domain"/>
    <property type="match status" value="1"/>
</dbReference>
<feature type="region of interest" description="Disordered" evidence="1">
    <location>
        <begin position="257"/>
        <end position="287"/>
    </location>
</feature>
<sequence length="627" mass="68065">MVKVKFSLLGKTCKEAMECSSREPLQHRHIVRCFMHKLAQVVVQSRYGTKKTIVNDKTKDWEIVESDLELQHVAGVADSKFHLDLLDNVEISEHFNNLIGDWYLTPGQTFTVQILLQTHDNELVAVEMWSLAMTQSSSSALSRHNDTMQLYAKLAAILKSVLVATRIAPGYQLSLHQSPSDYIMVYTFTTTPPNIWHLGNNLGTHLFPPVVCSEGQYKLEVRYRTDYERGDRFNCSFVHRDLYYSSLASLTDNVQGVSPAPPVRHYSSERQLNSSGRQLPGSRLGTDNKCFKGASRQLFSQPQASGSPMEPSRRVSVATCALTSHETPSHEVVCSSLPTRIGALPSPCSSPLPSRKEASPPSPPNLPKSPPTAIPSRPQHTPFVGLSSVPPPDAFIVPPVSLPPGDLFAGVAHQPLTSSCQGSDEDPDNDDYNTTPPDDLSACGSYEAMGTRDSAGSGTHGSDRIHGDPDYVLVDNPSPKCELGVFLYACKNAPRLFTNSSTNDVAQGSGSAGSAGKTDGRTDPSSPGSGTGLYLTPQRGGGRVVKGHVDQDELFSQGKVASFGAQVLMNMNDSDARPVEDPNKRTAPDTAVPPNSVLDRLKQFEDNVDLFNSLIESMHSSSDQDTA</sequence>
<protein>
    <submittedName>
        <fullName evidence="3">Uncharacterized protein LOC108665702</fullName>
    </submittedName>
</protein>
<dbReference type="OrthoDB" id="70161at2759"/>
<dbReference type="AlphaFoldDB" id="A0A8B7N333"/>
<feature type="region of interest" description="Disordered" evidence="1">
    <location>
        <begin position="498"/>
        <end position="544"/>
    </location>
</feature>
<feature type="compositionally biased region" description="Pro residues" evidence="1">
    <location>
        <begin position="360"/>
        <end position="373"/>
    </location>
</feature>
<feature type="compositionally biased region" description="Basic and acidic residues" evidence="1">
    <location>
        <begin position="574"/>
        <end position="587"/>
    </location>
</feature>
<name>A0A8B7N333_HYAAZ</name>
<gene>
    <name evidence="3" type="primary">LOC108665702</name>
</gene>
<dbReference type="InterPro" id="IPR036570">
    <property type="entry name" value="HORMA_dom_sf"/>
</dbReference>
<proteinExistence type="predicted"/>
<dbReference type="Proteomes" id="UP000694843">
    <property type="component" value="Unplaced"/>
</dbReference>
<dbReference type="GeneID" id="108665702"/>
<dbReference type="RefSeq" id="XP_018007985.1">
    <property type="nucleotide sequence ID" value="XM_018152496.2"/>
</dbReference>
<evidence type="ECO:0000256" key="1">
    <source>
        <dbReference type="SAM" id="MobiDB-lite"/>
    </source>
</evidence>
<organism evidence="2 3">
    <name type="scientific">Hyalella azteca</name>
    <name type="common">Amphipod</name>
    <dbReference type="NCBI Taxonomy" id="294128"/>
    <lineage>
        <taxon>Eukaryota</taxon>
        <taxon>Metazoa</taxon>
        <taxon>Ecdysozoa</taxon>
        <taxon>Arthropoda</taxon>
        <taxon>Crustacea</taxon>
        <taxon>Multicrustacea</taxon>
        <taxon>Malacostraca</taxon>
        <taxon>Eumalacostraca</taxon>
        <taxon>Peracarida</taxon>
        <taxon>Amphipoda</taxon>
        <taxon>Senticaudata</taxon>
        <taxon>Talitrida</taxon>
        <taxon>Talitroidea</taxon>
        <taxon>Hyalellidae</taxon>
        <taxon>Hyalella</taxon>
    </lineage>
</organism>
<feature type="region of interest" description="Disordered" evidence="1">
    <location>
        <begin position="572"/>
        <end position="595"/>
    </location>
</feature>
<accession>A0A8B7N333</accession>
<evidence type="ECO:0000313" key="2">
    <source>
        <dbReference type="Proteomes" id="UP000694843"/>
    </source>
</evidence>
<feature type="compositionally biased region" description="Low complexity" evidence="1">
    <location>
        <begin position="506"/>
        <end position="516"/>
    </location>
</feature>
<reference evidence="3" key="1">
    <citation type="submission" date="2025-08" db="UniProtKB">
        <authorList>
            <consortium name="RefSeq"/>
        </authorList>
    </citation>
    <scope>IDENTIFICATION</scope>
    <source>
        <tissue evidence="3">Whole organism</tissue>
    </source>
</reference>